<dbReference type="GO" id="GO:0020037">
    <property type="term" value="F:heme binding"/>
    <property type="evidence" value="ECO:0007669"/>
    <property type="project" value="InterPro"/>
</dbReference>
<dbReference type="SUPFAM" id="SSF48695">
    <property type="entry name" value="Multiheme cytochromes"/>
    <property type="match status" value="1"/>
</dbReference>
<organism evidence="5">
    <name type="scientific">marine sediment metagenome</name>
    <dbReference type="NCBI Taxonomy" id="412755"/>
    <lineage>
        <taxon>unclassified sequences</taxon>
        <taxon>metagenomes</taxon>
        <taxon>ecological metagenomes</taxon>
    </lineage>
</organism>
<dbReference type="InterPro" id="IPR009056">
    <property type="entry name" value="Cyt_c-like_dom"/>
</dbReference>
<dbReference type="InterPro" id="IPR036280">
    <property type="entry name" value="Multihaem_cyt_sf"/>
</dbReference>
<sequence>MKILLYISSIVVFLFTGLFYFQENIFAEWRGHQLAYLRQLKQINQDSEHQEEENLSIKLQQIYLPEMNRIDRCVSCHVTIEDPRFADKKNPLKTHPGNYLEKHDPEKFGCTICHDGQGRAIVWDDVRADSKEKFWEKPIIKKPFLEANCFRCHVKPLSETPTYNRGKYLFETSGCLGCHKRDGRGGYLAAELRGLGDASVHQKYPTNSLDPKLLPKFNYNRNLAYIYESVRFPKAQPEDSVMFDFKLSHDDALALTVYLKSLTDHQPGVSKLPEEPQKPLTIHE</sequence>
<dbReference type="PROSITE" id="PS51007">
    <property type="entry name" value="CYTC"/>
    <property type="match status" value="1"/>
</dbReference>
<evidence type="ECO:0000259" key="4">
    <source>
        <dbReference type="PROSITE" id="PS51007"/>
    </source>
</evidence>
<dbReference type="AlphaFoldDB" id="A0A0F9E1G8"/>
<feature type="non-terminal residue" evidence="5">
    <location>
        <position position="284"/>
    </location>
</feature>
<gene>
    <name evidence="5" type="ORF">LCGC14_2422290</name>
</gene>
<protein>
    <recommendedName>
        <fullName evidence="4">Cytochrome c domain-containing protein</fullName>
    </recommendedName>
</protein>
<proteinExistence type="predicted"/>
<comment type="caution">
    <text evidence="5">The sequence shown here is derived from an EMBL/GenBank/DDBJ whole genome shotgun (WGS) entry which is preliminary data.</text>
</comment>
<dbReference type="Gene3D" id="1.10.760.10">
    <property type="entry name" value="Cytochrome c-like domain"/>
    <property type="match status" value="1"/>
</dbReference>
<dbReference type="Pfam" id="PF00034">
    <property type="entry name" value="Cytochrom_C"/>
    <property type="match status" value="1"/>
</dbReference>
<evidence type="ECO:0000313" key="5">
    <source>
        <dbReference type="EMBL" id="KKL23746.1"/>
    </source>
</evidence>
<keyword evidence="2" id="KW-0479">Metal-binding</keyword>
<evidence type="ECO:0000256" key="2">
    <source>
        <dbReference type="ARBA" id="ARBA00022723"/>
    </source>
</evidence>
<dbReference type="InterPro" id="IPR036909">
    <property type="entry name" value="Cyt_c-like_dom_sf"/>
</dbReference>
<keyword evidence="3" id="KW-0408">Iron</keyword>
<dbReference type="SUPFAM" id="SSF46626">
    <property type="entry name" value="Cytochrome c"/>
    <property type="match status" value="1"/>
</dbReference>
<dbReference type="EMBL" id="LAZR01036861">
    <property type="protein sequence ID" value="KKL23746.1"/>
    <property type="molecule type" value="Genomic_DNA"/>
</dbReference>
<feature type="domain" description="Cytochrome c" evidence="4">
    <location>
        <begin position="161"/>
        <end position="263"/>
    </location>
</feature>
<evidence type="ECO:0000256" key="3">
    <source>
        <dbReference type="ARBA" id="ARBA00023004"/>
    </source>
</evidence>
<dbReference type="GO" id="GO:0009055">
    <property type="term" value="F:electron transfer activity"/>
    <property type="evidence" value="ECO:0007669"/>
    <property type="project" value="InterPro"/>
</dbReference>
<accession>A0A0F9E1G8</accession>
<dbReference type="GO" id="GO:0046872">
    <property type="term" value="F:metal ion binding"/>
    <property type="evidence" value="ECO:0007669"/>
    <property type="project" value="UniProtKB-KW"/>
</dbReference>
<name>A0A0F9E1G8_9ZZZZ</name>
<dbReference type="Gene3D" id="1.10.1130.10">
    <property type="entry name" value="Flavocytochrome C3, Chain A"/>
    <property type="match status" value="1"/>
</dbReference>
<reference evidence="5" key="1">
    <citation type="journal article" date="2015" name="Nature">
        <title>Complex archaea that bridge the gap between prokaryotes and eukaryotes.</title>
        <authorList>
            <person name="Spang A."/>
            <person name="Saw J.H."/>
            <person name="Jorgensen S.L."/>
            <person name="Zaremba-Niedzwiedzka K."/>
            <person name="Martijn J."/>
            <person name="Lind A.E."/>
            <person name="van Eijk R."/>
            <person name="Schleper C."/>
            <person name="Guy L."/>
            <person name="Ettema T.J."/>
        </authorList>
    </citation>
    <scope>NUCLEOTIDE SEQUENCE</scope>
</reference>
<keyword evidence="1" id="KW-0349">Heme</keyword>
<evidence type="ECO:0000256" key="1">
    <source>
        <dbReference type="ARBA" id="ARBA00022617"/>
    </source>
</evidence>